<feature type="transmembrane region" description="Helical" evidence="2">
    <location>
        <begin position="683"/>
        <end position="701"/>
    </location>
</feature>
<gene>
    <name evidence="3" type="ORF">TWF694_010450</name>
</gene>
<dbReference type="AlphaFoldDB" id="A0AAV9XG66"/>
<evidence type="ECO:0000256" key="2">
    <source>
        <dbReference type="SAM" id="Phobius"/>
    </source>
</evidence>
<protein>
    <submittedName>
        <fullName evidence="3">Uncharacterized protein</fullName>
    </submittedName>
</protein>
<feature type="compositionally biased region" description="Polar residues" evidence="1">
    <location>
        <begin position="306"/>
        <end position="319"/>
    </location>
</feature>
<feature type="compositionally biased region" description="Polar residues" evidence="1">
    <location>
        <begin position="357"/>
        <end position="373"/>
    </location>
</feature>
<dbReference type="EMBL" id="JAVHJO010000007">
    <property type="protein sequence ID" value="KAK6538893.1"/>
    <property type="molecule type" value="Genomic_DNA"/>
</dbReference>
<name>A0AAV9XG66_9PEZI</name>
<feature type="transmembrane region" description="Helical" evidence="2">
    <location>
        <begin position="713"/>
        <end position="737"/>
    </location>
</feature>
<accession>A0AAV9XG66</accession>
<keyword evidence="2" id="KW-0812">Transmembrane</keyword>
<feature type="region of interest" description="Disordered" evidence="1">
    <location>
        <begin position="25"/>
        <end position="45"/>
    </location>
</feature>
<evidence type="ECO:0000313" key="4">
    <source>
        <dbReference type="Proteomes" id="UP001365542"/>
    </source>
</evidence>
<feature type="transmembrane region" description="Helical" evidence="2">
    <location>
        <begin position="598"/>
        <end position="619"/>
    </location>
</feature>
<dbReference type="Proteomes" id="UP001365542">
    <property type="component" value="Unassembled WGS sequence"/>
</dbReference>
<organism evidence="3 4">
    <name type="scientific">Orbilia ellipsospora</name>
    <dbReference type="NCBI Taxonomy" id="2528407"/>
    <lineage>
        <taxon>Eukaryota</taxon>
        <taxon>Fungi</taxon>
        <taxon>Dikarya</taxon>
        <taxon>Ascomycota</taxon>
        <taxon>Pezizomycotina</taxon>
        <taxon>Orbiliomycetes</taxon>
        <taxon>Orbiliales</taxon>
        <taxon>Orbiliaceae</taxon>
        <taxon>Orbilia</taxon>
    </lineage>
</organism>
<keyword evidence="2" id="KW-1133">Transmembrane helix</keyword>
<evidence type="ECO:0000256" key="1">
    <source>
        <dbReference type="SAM" id="MobiDB-lite"/>
    </source>
</evidence>
<feature type="compositionally biased region" description="Polar residues" evidence="1">
    <location>
        <begin position="206"/>
        <end position="224"/>
    </location>
</feature>
<feature type="compositionally biased region" description="Basic and acidic residues" evidence="1">
    <location>
        <begin position="320"/>
        <end position="333"/>
    </location>
</feature>
<keyword evidence="2" id="KW-0472">Membrane</keyword>
<feature type="region of interest" description="Disordered" evidence="1">
    <location>
        <begin position="101"/>
        <end position="373"/>
    </location>
</feature>
<evidence type="ECO:0000313" key="3">
    <source>
        <dbReference type="EMBL" id="KAK6538893.1"/>
    </source>
</evidence>
<comment type="caution">
    <text evidence="3">The sequence shown here is derived from an EMBL/GenBank/DDBJ whole genome shotgun (WGS) entry which is preliminary data.</text>
</comment>
<sequence>MSEVSERTNDFLHFLPQFGPTVARGIDSLDRGDTDSDISGEDAGSVFSEASYKEDGPSLDDIIPDPKDLIHPAKSIISNESGALIGLGLLEPVQVHQIQTFESTKQRQYPLSLHQEVPKGIAPPPTNPRDDEPSSTETPGDDILALIPDTRSKESTSQISTLGDYANPTPKNLPGDSPPPSRDMVENEASPLENSPATDMRLKILKSNTRTGISNDTPDSNPSGHASKFTKPQIEPVSDQRVSLPANETTSIPPQKADKDESRPSASSTKEQKLDPESFSELPPPSSDLEGFSPLHVAAGFREDSSPQPSNQTPTLNNNVDDKKPTSKPKGDDTLEYLSRGLSAGIDGSNQEKGDKSQISPATKNQTTSRIKSATSSWLPTSIPFSGFSRNSGAFSKIPPISLPLNGLSLFNLIGTTVLTDSSPEVSKQTSGILEGATESTQTTLEIEGPLDFPILPGSFPIISNVADTELPVVSESAIPLNSDINTIDPDGYNSNVWDPVFLSLISMILYIFTPGLELIDALLTPSSFIDTFYLFGSKVILETWGPALNILEVPVPNLEILMEDLDVPLAAARVMFLDIWVPFLNIFEFFITPAISLLTFFALPFAGLQKAIAFFGLLPSKFANIRSISWKELWTSATSLGWLSTKQLHRLVVSFPENIKKIATINFDFDNIFIMLMNTRHLYMYLYTYLLLLCWASELAHTQKTTIFNSSFHFYLSIIFPILLWFNIPIVLFFSANHFIYSAFRLTSNYVC</sequence>
<keyword evidence="4" id="KW-1185">Reference proteome</keyword>
<reference evidence="3 4" key="1">
    <citation type="submission" date="2019-10" db="EMBL/GenBank/DDBJ databases">
        <authorList>
            <person name="Palmer J.M."/>
        </authorList>
    </citation>
    <scope>NUCLEOTIDE SEQUENCE [LARGE SCALE GENOMIC DNA]</scope>
    <source>
        <strain evidence="3 4">TWF694</strain>
    </source>
</reference>
<proteinExistence type="predicted"/>